<accession>A0A5J5BSM3</accession>
<keyword evidence="1" id="KW-0812">Transmembrane</keyword>
<evidence type="ECO:0000313" key="3">
    <source>
        <dbReference type="Proteomes" id="UP000325577"/>
    </source>
</evidence>
<evidence type="ECO:0000313" key="2">
    <source>
        <dbReference type="EMBL" id="KAA8545656.1"/>
    </source>
</evidence>
<protein>
    <submittedName>
        <fullName evidence="2">Uncharacterized protein</fullName>
    </submittedName>
</protein>
<feature type="transmembrane region" description="Helical" evidence="1">
    <location>
        <begin position="20"/>
        <end position="41"/>
    </location>
</feature>
<reference evidence="2 3" key="1">
    <citation type="submission" date="2019-09" db="EMBL/GenBank/DDBJ databases">
        <title>A chromosome-level genome assembly of the Chinese tupelo Nyssa sinensis.</title>
        <authorList>
            <person name="Yang X."/>
            <person name="Kang M."/>
            <person name="Yang Y."/>
            <person name="Xiong H."/>
            <person name="Wang M."/>
            <person name="Zhang Z."/>
            <person name="Wang Z."/>
            <person name="Wu H."/>
            <person name="Ma T."/>
            <person name="Liu J."/>
            <person name="Xi Z."/>
        </authorList>
    </citation>
    <scope>NUCLEOTIDE SEQUENCE [LARGE SCALE GENOMIC DNA]</scope>
    <source>
        <strain evidence="2">J267</strain>
        <tissue evidence="2">Leaf</tissue>
    </source>
</reference>
<dbReference type="PANTHER" id="PTHR15852:SF29">
    <property type="entry name" value="PLASTID TRANSCRIPTIONALLY ACTIVE PROTEIN"/>
    <property type="match status" value="1"/>
</dbReference>
<dbReference type="InterPro" id="IPR036410">
    <property type="entry name" value="HSP_DnaJ_Cys-rich_dom_sf"/>
</dbReference>
<evidence type="ECO:0000256" key="1">
    <source>
        <dbReference type="SAM" id="Phobius"/>
    </source>
</evidence>
<dbReference type="OrthoDB" id="513013at2759"/>
<gene>
    <name evidence="2" type="ORF">F0562_020893</name>
</gene>
<dbReference type="AlphaFoldDB" id="A0A5J5BSM3"/>
<dbReference type="PANTHER" id="PTHR15852">
    <property type="entry name" value="PLASTID TRANSCRIPTIONALLY ACTIVE PROTEIN"/>
    <property type="match status" value="1"/>
</dbReference>
<keyword evidence="1" id="KW-0472">Membrane</keyword>
<proteinExistence type="predicted"/>
<name>A0A5J5BSM3_9ASTE</name>
<keyword evidence="3" id="KW-1185">Reference proteome</keyword>
<dbReference type="SUPFAM" id="SSF57938">
    <property type="entry name" value="DnaJ/Hsp40 cysteine-rich domain"/>
    <property type="match status" value="1"/>
</dbReference>
<organism evidence="2 3">
    <name type="scientific">Nyssa sinensis</name>
    <dbReference type="NCBI Taxonomy" id="561372"/>
    <lineage>
        <taxon>Eukaryota</taxon>
        <taxon>Viridiplantae</taxon>
        <taxon>Streptophyta</taxon>
        <taxon>Embryophyta</taxon>
        <taxon>Tracheophyta</taxon>
        <taxon>Spermatophyta</taxon>
        <taxon>Magnoliopsida</taxon>
        <taxon>eudicotyledons</taxon>
        <taxon>Gunneridae</taxon>
        <taxon>Pentapetalae</taxon>
        <taxon>asterids</taxon>
        <taxon>Cornales</taxon>
        <taxon>Nyssaceae</taxon>
        <taxon>Nyssa</taxon>
    </lineage>
</organism>
<sequence length="113" mass="12188">MASDRGGGVPQPLRNFASTGAKILGGIFALGLASSFTGRFLQSFTDVRRKKFALPCGVCKGKGFYICKLCKGNSTIEWSPMYDPLVINPCLCPTCEGNRVQRCLNCLGKGVYN</sequence>
<dbReference type="EMBL" id="CM018033">
    <property type="protein sequence ID" value="KAA8545656.1"/>
    <property type="molecule type" value="Genomic_DNA"/>
</dbReference>
<dbReference type="Proteomes" id="UP000325577">
    <property type="component" value="Linkage Group LG10"/>
</dbReference>
<keyword evidence="1" id="KW-1133">Transmembrane helix</keyword>